<keyword evidence="1" id="KW-1133">Transmembrane helix</keyword>
<dbReference type="PANTHER" id="PTHR30092:SF0">
    <property type="entry name" value="INNER MEMBRANE PROTEIN CRED"/>
    <property type="match status" value="1"/>
</dbReference>
<sequence length="446" mass="49479">MENQSPEVNLFQRYAPVIKAMVILLLVVILLIPAVMLQDLIRERHAYQQSVTASINDQWGKSQTVTGPVLVVPYRVPKTTDAQAAGEVLYAYVLPEKLAINGKLHPELRSRGIYKTAVYDSHLDLKGDFKSLALNSLGIDPAWVLPDQVSLSVGVSDLRGISSEVKMVYNNSDYSFTPGVANQDLYPSGILTRVPVQLQEGKLVAGDFDIHFDLKGSQQLFFSPVGSFTQVNLESDTMEPSYEGDFLPKTHSSHGKGFTANWQVLQLNRNYPDAWVGNTYHMEHGNFGVRLMTSIDAYQQTSRASKYAILIIGLTFLVFYFIELLQGRSVHPLQYSLIGAALIVFYTLLLSISEQTNFDVAYLIASIMTIGLITGFTGSMFRKLGTSLTVAGSLSFLYGFIYVILQSEDNALLMGSLGLFVILAVLMYVSRKVRFDVPRRLLASEA</sequence>
<reference evidence="2 3" key="1">
    <citation type="submission" date="2018-04" db="EMBL/GenBank/DDBJ databases">
        <title>Chitinophaga fuyangensis sp. nov., isolated from soil in a chemical factory.</title>
        <authorList>
            <person name="Chen K."/>
        </authorList>
    </citation>
    <scope>NUCLEOTIDE SEQUENCE [LARGE SCALE GENOMIC DNA]</scope>
    <source>
        <strain evidence="2 3">LY-1</strain>
    </source>
</reference>
<dbReference type="PIRSF" id="PIRSF004548">
    <property type="entry name" value="CreD"/>
    <property type="match status" value="1"/>
</dbReference>
<gene>
    <name evidence="2" type="ORF">DCC81_04945</name>
</gene>
<dbReference type="NCBIfam" id="NF008712">
    <property type="entry name" value="PRK11715.1-1"/>
    <property type="match status" value="1"/>
</dbReference>
<protein>
    <submittedName>
        <fullName evidence="2">Cell envelope integrity protein CreD</fullName>
    </submittedName>
</protein>
<evidence type="ECO:0000256" key="1">
    <source>
        <dbReference type="SAM" id="Phobius"/>
    </source>
</evidence>
<dbReference type="RefSeq" id="WP_108685472.1">
    <property type="nucleotide sequence ID" value="NZ_QCYK01000001.1"/>
</dbReference>
<keyword evidence="3" id="KW-1185">Reference proteome</keyword>
<evidence type="ECO:0000313" key="2">
    <source>
        <dbReference type="EMBL" id="PUZ28832.1"/>
    </source>
</evidence>
<dbReference type="OrthoDB" id="9791851at2"/>
<feature type="transmembrane region" description="Helical" evidence="1">
    <location>
        <begin position="307"/>
        <end position="325"/>
    </location>
</feature>
<dbReference type="PANTHER" id="PTHR30092">
    <property type="entry name" value="INNER MEMBRANE PROTEIN CRED"/>
    <property type="match status" value="1"/>
</dbReference>
<organism evidence="2 3">
    <name type="scientific">Chitinophaga parva</name>
    <dbReference type="NCBI Taxonomy" id="2169414"/>
    <lineage>
        <taxon>Bacteria</taxon>
        <taxon>Pseudomonadati</taxon>
        <taxon>Bacteroidota</taxon>
        <taxon>Chitinophagia</taxon>
        <taxon>Chitinophagales</taxon>
        <taxon>Chitinophagaceae</taxon>
        <taxon>Chitinophaga</taxon>
    </lineage>
</organism>
<feature type="transmembrane region" description="Helical" evidence="1">
    <location>
        <begin position="360"/>
        <end position="381"/>
    </location>
</feature>
<feature type="transmembrane region" description="Helical" evidence="1">
    <location>
        <begin position="388"/>
        <end position="405"/>
    </location>
</feature>
<proteinExistence type="predicted"/>
<feature type="transmembrane region" description="Helical" evidence="1">
    <location>
        <begin position="411"/>
        <end position="430"/>
    </location>
</feature>
<keyword evidence="1" id="KW-0812">Transmembrane</keyword>
<dbReference type="Pfam" id="PF06123">
    <property type="entry name" value="CreD"/>
    <property type="match status" value="1"/>
</dbReference>
<feature type="transmembrane region" description="Helical" evidence="1">
    <location>
        <begin position="337"/>
        <end position="354"/>
    </location>
</feature>
<dbReference type="GO" id="GO:0005886">
    <property type="term" value="C:plasma membrane"/>
    <property type="evidence" value="ECO:0007669"/>
    <property type="project" value="TreeGrafter"/>
</dbReference>
<dbReference type="EMBL" id="QCYK01000001">
    <property type="protein sequence ID" value="PUZ28832.1"/>
    <property type="molecule type" value="Genomic_DNA"/>
</dbReference>
<comment type="caution">
    <text evidence="2">The sequence shown here is derived from an EMBL/GenBank/DDBJ whole genome shotgun (WGS) entry which is preliminary data.</text>
</comment>
<dbReference type="AlphaFoldDB" id="A0A2T7BMD5"/>
<dbReference type="InterPro" id="IPR010364">
    <property type="entry name" value="Uncharacterised_IM_CreD"/>
</dbReference>
<evidence type="ECO:0000313" key="3">
    <source>
        <dbReference type="Proteomes" id="UP000244450"/>
    </source>
</evidence>
<name>A0A2T7BMD5_9BACT</name>
<feature type="transmembrane region" description="Helical" evidence="1">
    <location>
        <begin position="21"/>
        <end position="41"/>
    </location>
</feature>
<accession>A0A2T7BMD5</accession>
<dbReference type="Proteomes" id="UP000244450">
    <property type="component" value="Unassembled WGS sequence"/>
</dbReference>
<keyword evidence="1" id="KW-0472">Membrane</keyword>